<evidence type="ECO:0000313" key="9">
    <source>
        <dbReference type="Proteomes" id="UP001371305"/>
    </source>
</evidence>
<feature type="transmembrane region" description="Helical" evidence="7">
    <location>
        <begin position="90"/>
        <end position="109"/>
    </location>
</feature>
<dbReference type="EMBL" id="JBBUKT010000003">
    <property type="protein sequence ID" value="MEK7950767.1"/>
    <property type="molecule type" value="Genomic_DNA"/>
</dbReference>
<dbReference type="Pfam" id="PF04226">
    <property type="entry name" value="Transgly_assoc"/>
    <property type="match status" value="1"/>
</dbReference>
<evidence type="ECO:0000313" key="8">
    <source>
        <dbReference type="EMBL" id="MEK7950767.1"/>
    </source>
</evidence>
<comment type="caution">
    <text evidence="8">The sequence shown here is derived from an EMBL/GenBank/DDBJ whole genome shotgun (WGS) entry which is preliminary data.</text>
</comment>
<dbReference type="RefSeq" id="WP_341404368.1">
    <property type="nucleotide sequence ID" value="NZ_JBBUKT010000003.1"/>
</dbReference>
<keyword evidence="6 7" id="KW-0472">Membrane</keyword>
<feature type="transmembrane region" description="Helical" evidence="7">
    <location>
        <begin position="27"/>
        <end position="45"/>
    </location>
</feature>
<dbReference type="PANTHER" id="PTHR33884:SF3">
    <property type="entry name" value="UPF0410 PROTEIN YMGE"/>
    <property type="match status" value="1"/>
</dbReference>
<dbReference type="Proteomes" id="UP001371305">
    <property type="component" value="Unassembled WGS sequence"/>
</dbReference>
<keyword evidence="9" id="KW-1185">Reference proteome</keyword>
<gene>
    <name evidence="8" type="ORF">WKV53_09685</name>
</gene>
<protein>
    <submittedName>
        <fullName evidence="8">GlsB/YeaQ/YmgE family stress response membrane protein</fullName>
    </submittedName>
</protein>
<name>A0ABU9AVH4_9BACT</name>
<comment type="similarity">
    <text evidence="2">Belongs to the UPF0410 family.</text>
</comment>
<keyword evidence="4 7" id="KW-0812">Transmembrane</keyword>
<accession>A0ABU9AVH4</accession>
<comment type="subcellular location">
    <subcellularLocation>
        <location evidence="1">Cell membrane</location>
        <topology evidence="1">Multi-pass membrane protein</topology>
    </subcellularLocation>
</comment>
<dbReference type="PANTHER" id="PTHR33884">
    <property type="entry name" value="UPF0410 PROTEIN YMGE"/>
    <property type="match status" value="1"/>
</dbReference>
<organism evidence="8 9">
    <name type="scientific">Luteolibacter soli</name>
    <dbReference type="NCBI Taxonomy" id="3135280"/>
    <lineage>
        <taxon>Bacteria</taxon>
        <taxon>Pseudomonadati</taxon>
        <taxon>Verrucomicrobiota</taxon>
        <taxon>Verrucomicrobiia</taxon>
        <taxon>Verrucomicrobiales</taxon>
        <taxon>Verrucomicrobiaceae</taxon>
        <taxon>Luteolibacter</taxon>
    </lineage>
</organism>
<evidence type="ECO:0000256" key="1">
    <source>
        <dbReference type="ARBA" id="ARBA00004651"/>
    </source>
</evidence>
<evidence type="ECO:0000256" key="6">
    <source>
        <dbReference type="ARBA" id="ARBA00023136"/>
    </source>
</evidence>
<evidence type="ECO:0000256" key="3">
    <source>
        <dbReference type="ARBA" id="ARBA00022475"/>
    </source>
</evidence>
<reference evidence="8 9" key="1">
    <citation type="submission" date="2024-04" db="EMBL/GenBank/DDBJ databases">
        <title>Luteolibacter sp. isolated from soil.</title>
        <authorList>
            <person name="An J."/>
        </authorList>
    </citation>
    <scope>NUCLEOTIDE SEQUENCE [LARGE SCALE GENOMIC DNA]</scope>
    <source>
        <strain evidence="8 9">Y139</strain>
    </source>
</reference>
<feature type="transmembrane region" description="Helical" evidence="7">
    <location>
        <begin position="52"/>
        <end position="70"/>
    </location>
</feature>
<evidence type="ECO:0000256" key="4">
    <source>
        <dbReference type="ARBA" id="ARBA00022692"/>
    </source>
</evidence>
<evidence type="ECO:0000256" key="7">
    <source>
        <dbReference type="SAM" id="Phobius"/>
    </source>
</evidence>
<evidence type="ECO:0000256" key="2">
    <source>
        <dbReference type="ARBA" id="ARBA00011006"/>
    </source>
</evidence>
<evidence type="ECO:0000256" key="5">
    <source>
        <dbReference type="ARBA" id="ARBA00022989"/>
    </source>
</evidence>
<proteinExistence type="inferred from homology"/>
<dbReference type="InterPro" id="IPR007341">
    <property type="entry name" value="Transgly_assoc"/>
</dbReference>
<sequence>MADLVGWTLLAAAPATFSGEPSTTADLVGWILLGLFAGAIARRVMPGEEKGGCFVTIVLGILGAVIGGWIGRNIGFLPDNNPGDWLPSLGSIVTATVGTMVLLALWKFLRK</sequence>
<keyword evidence="5 7" id="KW-1133">Transmembrane helix</keyword>
<keyword evidence="3" id="KW-1003">Cell membrane</keyword>